<evidence type="ECO:0000259" key="4">
    <source>
        <dbReference type="Pfam" id="PF02357"/>
    </source>
</evidence>
<dbReference type="Gene3D" id="2.30.30.30">
    <property type="match status" value="1"/>
</dbReference>
<dbReference type="GO" id="GO:0006354">
    <property type="term" value="P:DNA-templated transcription elongation"/>
    <property type="evidence" value="ECO:0007669"/>
    <property type="project" value="InterPro"/>
</dbReference>
<dbReference type="OrthoDB" id="8372817at2"/>
<dbReference type="SUPFAM" id="SSF50104">
    <property type="entry name" value="Translation proteins SH3-like domain"/>
    <property type="match status" value="1"/>
</dbReference>
<evidence type="ECO:0000313" key="6">
    <source>
        <dbReference type="Proteomes" id="UP000186143"/>
    </source>
</evidence>
<gene>
    <name evidence="5" type="ORF">BJF92_12125</name>
</gene>
<evidence type="ECO:0000256" key="1">
    <source>
        <dbReference type="ARBA" id="ARBA00022814"/>
    </source>
</evidence>
<dbReference type="CDD" id="cd08000">
    <property type="entry name" value="NGN"/>
    <property type="match status" value="1"/>
</dbReference>
<feature type="domain" description="NusG-like N-terminal" evidence="4">
    <location>
        <begin position="55"/>
        <end position="154"/>
    </location>
</feature>
<dbReference type="Gene3D" id="3.30.70.940">
    <property type="entry name" value="NusG, N-terminal domain"/>
    <property type="match status" value="1"/>
</dbReference>
<name>A0A1Q9AN41_9HYPH</name>
<dbReference type="CDD" id="cd06091">
    <property type="entry name" value="KOW_NusG"/>
    <property type="match status" value="1"/>
</dbReference>
<dbReference type="InterPro" id="IPR036735">
    <property type="entry name" value="NGN_dom_sf"/>
</dbReference>
<dbReference type="PANTHER" id="PTHR30265">
    <property type="entry name" value="RHO-INTERACTING TRANSCRIPTION TERMINATION FACTOR NUSG"/>
    <property type="match status" value="1"/>
</dbReference>
<dbReference type="STRING" id="1672749.BJF92_12125"/>
<dbReference type="InterPro" id="IPR014722">
    <property type="entry name" value="Rib_uL2_dom2"/>
</dbReference>
<dbReference type="Pfam" id="PF02357">
    <property type="entry name" value="NusG"/>
    <property type="match status" value="1"/>
</dbReference>
<dbReference type="InterPro" id="IPR006645">
    <property type="entry name" value="NGN-like_dom"/>
</dbReference>
<comment type="caution">
    <text evidence="5">The sequence shown here is derived from an EMBL/GenBank/DDBJ whole genome shotgun (WGS) entry which is preliminary data.</text>
</comment>
<dbReference type="PANTHER" id="PTHR30265:SF4">
    <property type="entry name" value="KOW MOTIF FAMILY PROTEIN, EXPRESSED"/>
    <property type="match status" value="1"/>
</dbReference>
<dbReference type="AlphaFoldDB" id="A0A1Q9AN41"/>
<dbReference type="GO" id="GO:0031564">
    <property type="term" value="P:transcription antitermination"/>
    <property type="evidence" value="ECO:0007669"/>
    <property type="project" value="UniProtKB-KW"/>
</dbReference>
<keyword evidence="1" id="KW-0889">Transcription antitermination</keyword>
<evidence type="ECO:0000313" key="5">
    <source>
        <dbReference type="EMBL" id="OLP56811.1"/>
    </source>
</evidence>
<evidence type="ECO:0000256" key="2">
    <source>
        <dbReference type="ARBA" id="ARBA00023015"/>
    </source>
</evidence>
<evidence type="ECO:0000256" key="3">
    <source>
        <dbReference type="ARBA" id="ARBA00023163"/>
    </source>
</evidence>
<organism evidence="5 6">
    <name type="scientific">Xaviernesmea rhizosphaerae</name>
    <dbReference type="NCBI Taxonomy" id="1672749"/>
    <lineage>
        <taxon>Bacteria</taxon>
        <taxon>Pseudomonadati</taxon>
        <taxon>Pseudomonadota</taxon>
        <taxon>Alphaproteobacteria</taxon>
        <taxon>Hyphomicrobiales</taxon>
        <taxon>Rhizobiaceae</taxon>
        <taxon>Rhizobium/Agrobacterium group</taxon>
        <taxon>Xaviernesmea</taxon>
    </lineage>
</organism>
<dbReference type="InterPro" id="IPR043425">
    <property type="entry name" value="NusG-like"/>
</dbReference>
<dbReference type="EMBL" id="MKIO01000021">
    <property type="protein sequence ID" value="OLP56811.1"/>
    <property type="molecule type" value="Genomic_DNA"/>
</dbReference>
<accession>A0A1Q9AN41</accession>
<keyword evidence="2" id="KW-0805">Transcription regulation</keyword>
<reference evidence="5 6" key="1">
    <citation type="submission" date="2016-09" db="EMBL/GenBank/DDBJ databases">
        <title>Rhizobium sp. nov., a novel species isolated from the rice rhizosphere.</title>
        <authorList>
            <person name="Zhao J."/>
            <person name="Zhang X."/>
        </authorList>
    </citation>
    <scope>NUCLEOTIDE SEQUENCE [LARGE SCALE GENOMIC DNA]</scope>
    <source>
        <strain evidence="5 6">MH17</strain>
    </source>
</reference>
<dbReference type="Proteomes" id="UP000186143">
    <property type="component" value="Unassembled WGS sequence"/>
</dbReference>
<protein>
    <recommendedName>
        <fullName evidence="4">NusG-like N-terminal domain-containing protein</fullName>
    </recommendedName>
</protein>
<sequence length="224" mass="25170">MMATKIDEIRAAQPIEIREKVYRQLDKAQREARIRVEQIGMASQRIADDYPHLARWICLKVVAGRELAVEKELRALDVHAALPKRKGQEMRIRGRIIPPKDLAAMPGYLFVRCVVTPASVLGLLHFDPRKRVLGILGGAEKPFFIPLKNIKKMLGKAEAGDYDDRGGPVPFQVGERVRLDDCPFGDVPAKILSVDERRSRVDVEVIIFGRPTSVSMALAQIEKL</sequence>
<proteinExistence type="predicted"/>
<keyword evidence="3" id="KW-0804">Transcription</keyword>
<dbReference type="InterPro" id="IPR008991">
    <property type="entry name" value="Translation_prot_SH3-like_sf"/>
</dbReference>
<dbReference type="SUPFAM" id="SSF82679">
    <property type="entry name" value="N-utilization substance G protein NusG, N-terminal domain"/>
    <property type="match status" value="1"/>
</dbReference>